<dbReference type="Proteomes" id="UP000502260">
    <property type="component" value="Chromosome"/>
</dbReference>
<gene>
    <name evidence="6" type="primary">anr</name>
    <name evidence="6" type="ORF">SKTS_03040</name>
</gene>
<keyword evidence="3" id="KW-0804">Transcription</keyword>
<dbReference type="InterPro" id="IPR036390">
    <property type="entry name" value="WH_DNA-bd_sf"/>
</dbReference>
<dbReference type="PROSITE" id="PS50042">
    <property type="entry name" value="CNMP_BINDING_3"/>
    <property type="match status" value="1"/>
</dbReference>
<protein>
    <submittedName>
        <fullName evidence="6">Transcriptional activator protein anr</fullName>
    </submittedName>
</protein>
<dbReference type="Gene3D" id="1.10.10.10">
    <property type="entry name" value="Winged helix-like DNA-binding domain superfamily/Winged helix DNA-binding domain"/>
    <property type="match status" value="1"/>
</dbReference>
<evidence type="ECO:0000259" key="4">
    <source>
        <dbReference type="PROSITE" id="PS50042"/>
    </source>
</evidence>
<proteinExistence type="predicted"/>
<evidence type="ECO:0000256" key="3">
    <source>
        <dbReference type="ARBA" id="ARBA00023163"/>
    </source>
</evidence>
<dbReference type="GO" id="GO:0005829">
    <property type="term" value="C:cytosol"/>
    <property type="evidence" value="ECO:0007669"/>
    <property type="project" value="TreeGrafter"/>
</dbReference>
<dbReference type="InterPro" id="IPR014710">
    <property type="entry name" value="RmlC-like_jellyroll"/>
</dbReference>
<evidence type="ECO:0000259" key="5">
    <source>
        <dbReference type="PROSITE" id="PS51063"/>
    </source>
</evidence>
<evidence type="ECO:0000313" key="6">
    <source>
        <dbReference type="EMBL" id="BCB25418.1"/>
    </source>
</evidence>
<dbReference type="PANTHER" id="PTHR24567:SF75">
    <property type="entry name" value="FUMARATE AND NITRATE REDUCTION REGULATORY PROTEIN"/>
    <property type="match status" value="1"/>
</dbReference>
<keyword evidence="1" id="KW-0805">Transcription regulation</keyword>
<dbReference type="CDD" id="cd00038">
    <property type="entry name" value="CAP_ED"/>
    <property type="match status" value="1"/>
</dbReference>
<evidence type="ECO:0000256" key="2">
    <source>
        <dbReference type="ARBA" id="ARBA00023125"/>
    </source>
</evidence>
<evidence type="ECO:0000256" key="1">
    <source>
        <dbReference type="ARBA" id="ARBA00023015"/>
    </source>
</evidence>
<organism evidence="6 7">
    <name type="scientific">Sulfurimicrobium lacus</name>
    <dbReference type="NCBI Taxonomy" id="2715678"/>
    <lineage>
        <taxon>Bacteria</taxon>
        <taxon>Pseudomonadati</taxon>
        <taxon>Pseudomonadota</taxon>
        <taxon>Betaproteobacteria</taxon>
        <taxon>Nitrosomonadales</taxon>
        <taxon>Sulfuricellaceae</taxon>
        <taxon>Sulfurimicrobium</taxon>
    </lineage>
</organism>
<dbReference type="Gene3D" id="2.60.120.10">
    <property type="entry name" value="Jelly Rolls"/>
    <property type="match status" value="1"/>
</dbReference>
<dbReference type="PROSITE" id="PS51063">
    <property type="entry name" value="HTH_CRP_2"/>
    <property type="match status" value="1"/>
</dbReference>
<dbReference type="KEGG" id="slac:SKTS_03040"/>
<dbReference type="SMART" id="SM00100">
    <property type="entry name" value="cNMP"/>
    <property type="match status" value="1"/>
</dbReference>
<dbReference type="InterPro" id="IPR018490">
    <property type="entry name" value="cNMP-bd_dom_sf"/>
</dbReference>
<feature type="domain" description="HTH crp-type" evidence="5">
    <location>
        <begin position="172"/>
        <end position="245"/>
    </location>
</feature>
<dbReference type="InterPro" id="IPR012318">
    <property type="entry name" value="HTH_CRP"/>
</dbReference>
<dbReference type="GO" id="GO:0003700">
    <property type="term" value="F:DNA-binding transcription factor activity"/>
    <property type="evidence" value="ECO:0007669"/>
    <property type="project" value="TreeGrafter"/>
</dbReference>
<dbReference type="SUPFAM" id="SSF51206">
    <property type="entry name" value="cAMP-binding domain-like"/>
    <property type="match status" value="1"/>
</dbReference>
<sequence length="258" mass="28785">MITTTAVVTSTKPVKRVKVAETACAPIACKDCGIYQLCLTVGGDVDLSLLDSLVKNRRTYKRGELIYRIGEPYRAAFAIRSGAVKTSVLTDDGRVQVTGFHIPGEVLGLNAIINDRYNCEARALETTCVCEVPFDHYEELAHGIPGLQHQMLKIMSQEIVHNQEMMLLLGKKKAEERLATFLVNLSRRLERHGRPALEFKLSMSRSDIGNYLGLAEETVCRVITRFEESSLISTERRLVRLGQMDRLQAMAAGRSSLE</sequence>
<dbReference type="InterPro" id="IPR036388">
    <property type="entry name" value="WH-like_DNA-bd_sf"/>
</dbReference>
<dbReference type="EMBL" id="AP022853">
    <property type="protein sequence ID" value="BCB25418.1"/>
    <property type="molecule type" value="Genomic_DNA"/>
</dbReference>
<dbReference type="FunFam" id="1.10.10.10:FF:000028">
    <property type="entry name" value="Fumarate/nitrate reduction transcriptional regulator Fnr"/>
    <property type="match status" value="1"/>
</dbReference>
<dbReference type="Pfam" id="PF13545">
    <property type="entry name" value="HTH_Crp_2"/>
    <property type="match status" value="1"/>
</dbReference>
<accession>A0A6F8V6U9</accession>
<dbReference type="InterPro" id="IPR000595">
    <property type="entry name" value="cNMP-bd_dom"/>
</dbReference>
<dbReference type="SMART" id="SM00419">
    <property type="entry name" value="HTH_CRP"/>
    <property type="match status" value="1"/>
</dbReference>
<keyword evidence="7" id="KW-1185">Reference proteome</keyword>
<dbReference type="NCBIfam" id="NF008365">
    <property type="entry name" value="PRK11161.1"/>
    <property type="match status" value="1"/>
</dbReference>
<dbReference type="GO" id="GO:0003677">
    <property type="term" value="F:DNA binding"/>
    <property type="evidence" value="ECO:0007669"/>
    <property type="project" value="UniProtKB-KW"/>
</dbReference>
<dbReference type="PANTHER" id="PTHR24567">
    <property type="entry name" value="CRP FAMILY TRANSCRIPTIONAL REGULATORY PROTEIN"/>
    <property type="match status" value="1"/>
</dbReference>
<dbReference type="InterPro" id="IPR050397">
    <property type="entry name" value="Env_Response_Regulators"/>
</dbReference>
<dbReference type="SUPFAM" id="SSF46785">
    <property type="entry name" value="Winged helix' DNA-binding domain"/>
    <property type="match status" value="1"/>
</dbReference>
<evidence type="ECO:0000313" key="7">
    <source>
        <dbReference type="Proteomes" id="UP000502260"/>
    </source>
</evidence>
<dbReference type="RefSeq" id="WP_173059340.1">
    <property type="nucleotide sequence ID" value="NZ_AP022853.1"/>
</dbReference>
<keyword evidence="2" id="KW-0238">DNA-binding</keyword>
<dbReference type="Pfam" id="PF00027">
    <property type="entry name" value="cNMP_binding"/>
    <property type="match status" value="1"/>
</dbReference>
<feature type="domain" description="Cyclic nucleotide-binding" evidence="4">
    <location>
        <begin position="58"/>
        <end position="116"/>
    </location>
</feature>
<reference evidence="7" key="1">
    <citation type="submission" date="2020-03" db="EMBL/GenBank/DDBJ databases">
        <title>Complete genome sequence of sulfur-oxidizing bacterium skT11.</title>
        <authorList>
            <person name="Kanda M."/>
            <person name="Kojima H."/>
            <person name="Fukui M."/>
        </authorList>
    </citation>
    <scope>NUCLEOTIDE SEQUENCE [LARGE SCALE GENOMIC DNA]</scope>
    <source>
        <strain evidence="7">skT11</strain>
    </source>
</reference>
<name>A0A6F8V6U9_9PROT</name>
<dbReference type="PRINTS" id="PR00034">
    <property type="entry name" value="HTHCRP"/>
</dbReference>
<dbReference type="CDD" id="cd00092">
    <property type="entry name" value="HTH_CRP"/>
    <property type="match status" value="1"/>
</dbReference>
<dbReference type="AlphaFoldDB" id="A0A6F8V6U9"/>